<reference evidence="13" key="1">
    <citation type="submission" date="2017-02" db="UniProtKB">
        <authorList>
            <consortium name="WormBaseParasite"/>
        </authorList>
    </citation>
    <scope>IDENTIFICATION</scope>
</reference>
<dbReference type="EC" id="3.5.1.25" evidence="2 8"/>
<dbReference type="InterPro" id="IPR006680">
    <property type="entry name" value="Amidohydro-rel"/>
</dbReference>
<dbReference type="SUPFAM" id="SSF51556">
    <property type="entry name" value="Metallo-dependent hydrolases"/>
    <property type="match status" value="1"/>
</dbReference>
<evidence type="ECO:0000256" key="7">
    <source>
        <dbReference type="ARBA" id="ARBA00047647"/>
    </source>
</evidence>
<evidence type="ECO:0000256" key="4">
    <source>
        <dbReference type="ARBA" id="ARBA00022723"/>
    </source>
</evidence>
<dbReference type="PANTHER" id="PTHR11113:SF14">
    <property type="entry name" value="N-ACETYLGLUCOSAMINE-6-PHOSPHATE DEACETYLASE"/>
    <property type="match status" value="1"/>
</dbReference>
<dbReference type="STRING" id="131310.A0A0N4Z2Q0"/>
<evidence type="ECO:0000256" key="3">
    <source>
        <dbReference type="ARBA" id="ARBA00018029"/>
    </source>
</evidence>
<name>A0A0N4Z2Q0_PARTI</name>
<evidence type="ECO:0000256" key="10">
    <source>
        <dbReference type="PIRSR" id="PIRSR038994-3"/>
    </source>
</evidence>
<dbReference type="AlphaFoldDB" id="A0A0N4Z2Q0"/>
<dbReference type="NCBIfam" id="TIGR00221">
    <property type="entry name" value="nagA"/>
    <property type="match status" value="1"/>
</dbReference>
<evidence type="ECO:0000313" key="12">
    <source>
        <dbReference type="Proteomes" id="UP000038045"/>
    </source>
</evidence>
<keyword evidence="4 10" id="KW-0479">Metal-binding</keyword>
<evidence type="ECO:0000256" key="9">
    <source>
        <dbReference type="PIRSR" id="PIRSR038994-1"/>
    </source>
</evidence>
<organism evidence="12 13">
    <name type="scientific">Parastrongyloides trichosuri</name>
    <name type="common">Possum-specific nematode worm</name>
    <dbReference type="NCBI Taxonomy" id="131310"/>
    <lineage>
        <taxon>Eukaryota</taxon>
        <taxon>Metazoa</taxon>
        <taxon>Ecdysozoa</taxon>
        <taxon>Nematoda</taxon>
        <taxon>Chromadorea</taxon>
        <taxon>Rhabditida</taxon>
        <taxon>Tylenchina</taxon>
        <taxon>Panagrolaimomorpha</taxon>
        <taxon>Strongyloidoidea</taxon>
        <taxon>Strongyloididae</taxon>
        <taxon>Parastrongyloides</taxon>
    </lineage>
</organism>
<dbReference type="PIRSF" id="PIRSF038994">
    <property type="entry name" value="NagA"/>
    <property type="match status" value="1"/>
</dbReference>
<evidence type="ECO:0000256" key="2">
    <source>
        <dbReference type="ARBA" id="ARBA00011899"/>
    </source>
</evidence>
<keyword evidence="6 8" id="KW-0119">Carbohydrate metabolism</keyword>
<dbReference type="PANTHER" id="PTHR11113">
    <property type="entry name" value="N-ACETYLGLUCOSAMINE-6-PHOSPHATE DEACETYLASE"/>
    <property type="match status" value="1"/>
</dbReference>
<feature type="binding site" evidence="10">
    <location>
        <position position="227"/>
    </location>
    <ligand>
        <name>Zn(2+)</name>
        <dbReference type="ChEBI" id="CHEBI:29105"/>
    </ligand>
</feature>
<accession>A0A0N4Z2Q0</accession>
<dbReference type="GO" id="GO:0046872">
    <property type="term" value="F:metal ion binding"/>
    <property type="evidence" value="ECO:0007669"/>
    <property type="project" value="UniProtKB-KW"/>
</dbReference>
<dbReference type="Gene3D" id="2.30.40.10">
    <property type="entry name" value="Urease, subunit C, domain 1"/>
    <property type="match status" value="1"/>
</dbReference>
<dbReference type="FunFam" id="3.20.20.140:FF:000023">
    <property type="entry name" value="N-acetylglucosamine-6-phosphate deacetylase"/>
    <property type="match status" value="1"/>
</dbReference>
<evidence type="ECO:0000259" key="11">
    <source>
        <dbReference type="Pfam" id="PF01979"/>
    </source>
</evidence>
<feature type="domain" description="Amidohydrolase-related" evidence="11">
    <location>
        <begin position="69"/>
        <end position="413"/>
    </location>
</feature>
<dbReference type="CDD" id="cd00854">
    <property type="entry name" value="NagA"/>
    <property type="match status" value="1"/>
</dbReference>
<evidence type="ECO:0000256" key="6">
    <source>
        <dbReference type="ARBA" id="ARBA00023277"/>
    </source>
</evidence>
<dbReference type="Proteomes" id="UP000038045">
    <property type="component" value="Unplaced"/>
</dbReference>
<comment type="catalytic activity">
    <reaction evidence="7 8">
        <text>N-acetyl-D-glucosamine 6-phosphate + H2O = D-glucosamine 6-phosphate + acetate</text>
        <dbReference type="Rhea" id="RHEA:22936"/>
        <dbReference type="ChEBI" id="CHEBI:15377"/>
        <dbReference type="ChEBI" id="CHEBI:30089"/>
        <dbReference type="ChEBI" id="CHEBI:57513"/>
        <dbReference type="ChEBI" id="CHEBI:58725"/>
        <dbReference type="EC" id="3.5.1.25"/>
    </reaction>
</comment>
<dbReference type="Gene3D" id="3.20.20.140">
    <property type="entry name" value="Metal-dependent hydrolases"/>
    <property type="match status" value="1"/>
</dbReference>
<feature type="active site" description="Proton donor/acceptor" evidence="9">
    <location>
        <position position="308"/>
    </location>
</feature>
<comment type="similarity">
    <text evidence="1 8">Belongs to the metallo-dependent hydrolases superfamily. NagA family.</text>
</comment>
<dbReference type="Pfam" id="PF01979">
    <property type="entry name" value="Amidohydro_1"/>
    <property type="match status" value="1"/>
</dbReference>
<proteinExistence type="inferred from homology"/>
<evidence type="ECO:0000256" key="1">
    <source>
        <dbReference type="ARBA" id="ARBA00010716"/>
    </source>
</evidence>
<dbReference type="GO" id="GO:0019262">
    <property type="term" value="P:N-acetylneuraminate catabolic process"/>
    <property type="evidence" value="ECO:0007669"/>
    <property type="project" value="UniProtKB-ARBA"/>
</dbReference>
<evidence type="ECO:0000256" key="5">
    <source>
        <dbReference type="ARBA" id="ARBA00022801"/>
    </source>
</evidence>
<feature type="binding site" evidence="10">
    <location>
        <position position="248"/>
    </location>
    <ligand>
        <name>Zn(2+)</name>
        <dbReference type="ChEBI" id="CHEBI:29105"/>
    </ligand>
</feature>
<protein>
    <recommendedName>
        <fullName evidence="3 8">N-acetylglucosamine-6-phosphate deacetylase</fullName>
        <ecNumber evidence="2 8">3.5.1.25</ecNumber>
    </recommendedName>
</protein>
<dbReference type="InterPro" id="IPR011059">
    <property type="entry name" value="Metal-dep_hydrolase_composite"/>
</dbReference>
<dbReference type="WBParaSite" id="PTRK_0000114400.1">
    <property type="protein sequence ID" value="PTRK_0000114400.1"/>
    <property type="gene ID" value="PTRK_0000114400"/>
</dbReference>
<evidence type="ECO:0000313" key="13">
    <source>
        <dbReference type="WBParaSite" id="PTRK_0000114400.1"/>
    </source>
</evidence>
<dbReference type="InterPro" id="IPR003764">
    <property type="entry name" value="GlcNAc_6-P_deAcase"/>
</dbReference>
<evidence type="ECO:0000256" key="8">
    <source>
        <dbReference type="PIRNR" id="PIRNR038994"/>
    </source>
</evidence>
<dbReference type="GO" id="GO:0006046">
    <property type="term" value="P:N-acetylglucosamine catabolic process"/>
    <property type="evidence" value="ECO:0007669"/>
    <property type="project" value="TreeGrafter"/>
</dbReference>
<dbReference type="GO" id="GO:0008448">
    <property type="term" value="F:N-acetylglucosamine-6-phosphate deacetylase activity"/>
    <property type="evidence" value="ECO:0007669"/>
    <property type="project" value="UniProtKB-UniRule"/>
</dbReference>
<sequence>MLTVDYTSKILCKPNEGKLIQFTNCKVLLHNKIVENDLWTLNGKIIDGRKVFFDSKKYADIQVNCYGLIISPGFIDVQINGAFGIDFSSQKKENFVKNLIYVSEKLLQYGVTSFNPTIITSSQEYYHDIIPLMKLIPKDIDYTKPRSNILGLHLEGPFISKLKKGAHPESYIVDSLTSHPLETLKKIYGPHFFDGYVDIITLAPEIDGSLEIIEYCSKRNIKVSLGHSDSKIFDAEKAIHHGAIKITHLFNAMKNYHHRDPGLIGLINTPNIRSNIYYGLICDNIHTHPSAVQFAYKSNSNGLILITDAMAALGMGDGLHRLGDQIVNVKNCHATINGTDIVAGSVASIPTCVKTFKKITECSLSSALECASLKAASLLGIRDKVGDLSIVGSNGDFILIDEDVNIYSTFINSVNVYKI</sequence>
<dbReference type="InterPro" id="IPR032466">
    <property type="entry name" value="Metal_Hydrolase"/>
</dbReference>
<comment type="cofactor">
    <cofactor evidence="10">
        <name>a divalent metal cation</name>
        <dbReference type="ChEBI" id="CHEBI:60240"/>
    </cofactor>
    <text evidence="10">Binds 1 divalent metal cation per subunit.</text>
</comment>
<feature type="binding site" evidence="10">
    <location>
        <position position="155"/>
    </location>
    <ligand>
        <name>Zn(2+)</name>
        <dbReference type="ChEBI" id="CHEBI:29105"/>
    </ligand>
</feature>
<keyword evidence="5 8" id="KW-0378">Hydrolase</keyword>
<keyword evidence="12" id="KW-1185">Reference proteome</keyword>
<dbReference type="GO" id="GO:0106279">
    <property type="term" value="P:negative regulation of UDP-N-acetylglucosamine biosynthetic process"/>
    <property type="evidence" value="ECO:0007669"/>
    <property type="project" value="UniProtKB-ARBA"/>
</dbReference>